<evidence type="ECO:0000313" key="4">
    <source>
        <dbReference type="EMBL" id="NMP30846.1"/>
    </source>
</evidence>
<dbReference type="PRINTS" id="PR00834">
    <property type="entry name" value="PROTEASES2C"/>
</dbReference>
<evidence type="ECO:0000256" key="2">
    <source>
        <dbReference type="ARBA" id="ARBA00022801"/>
    </source>
</evidence>
<dbReference type="InterPro" id="IPR036034">
    <property type="entry name" value="PDZ_sf"/>
</dbReference>
<dbReference type="EMBL" id="JABBXH010000002">
    <property type="protein sequence ID" value="NMP30846.1"/>
    <property type="molecule type" value="Genomic_DNA"/>
</dbReference>
<dbReference type="PANTHER" id="PTHR43343:SF3">
    <property type="entry name" value="PROTEASE DO-LIKE 8, CHLOROPLASTIC"/>
    <property type="match status" value="1"/>
</dbReference>
<dbReference type="GO" id="GO:0006508">
    <property type="term" value="P:proteolysis"/>
    <property type="evidence" value="ECO:0007669"/>
    <property type="project" value="UniProtKB-KW"/>
</dbReference>
<dbReference type="Gene3D" id="2.40.10.120">
    <property type="match status" value="1"/>
</dbReference>
<feature type="domain" description="PDZ" evidence="3">
    <location>
        <begin position="215"/>
        <end position="336"/>
    </location>
</feature>
<sequence>MVTNFPQLIFTAFIVFFSVTISAKNSIQKVYEQVNNGVVELHVKALAQPEPGKVNYRPTTENSLGSGALISDKGRILTAAHVVETATEITVIFNDGSTTSGHVVWVDNLIDLAMIQAYEVPKELQPLRLANSGNYNIGEQVLAIGAPYGVSHSLSVGYLSGVRDREPIPGSNLIPRFLQTDAAINQGNSGGPLFNLQGDIIGIVSHILSSSGGNNGLGFAVSIDTIRHIIDSDPGIFLGVSPHLLTKEQALALNNPFGYGLLIQQVVPNSIADVMGLKGGKFTVTIGRTPVLLGGDILLEVAGRPLTNLEEAIKIRQRLSEYGKGDRVTFKYLRNGKVEQTFWEFD</sequence>
<proteinExistence type="predicted"/>
<dbReference type="InterPro" id="IPR009003">
    <property type="entry name" value="Peptidase_S1_PA"/>
</dbReference>
<dbReference type="Proteomes" id="UP000568664">
    <property type="component" value="Unassembled WGS sequence"/>
</dbReference>
<dbReference type="InterPro" id="IPR001478">
    <property type="entry name" value="PDZ"/>
</dbReference>
<dbReference type="GO" id="GO:0004252">
    <property type="term" value="F:serine-type endopeptidase activity"/>
    <property type="evidence" value="ECO:0007669"/>
    <property type="project" value="InterPro"/>
</dbReference>
<evidence type="ECO:0000259" key="3">
    <source>
        <dbReference type="SMART" id="SM00228"/>
    </source>
</evidence>
<keyword evidence="1 4" id="KW-0645">Protease</keyword>
<comment type="caution">
    <text evidence="4">The sequence shown here is derived from an EMBL/GenBank/DDBJ whole genome shotgun (WGS) entry which is preliminary data.</text>
</comment>
<gene>
    <name evidence="4" type="ORF">HII17_04655</name>
</gene>
<dbReference type="InterPro" id="IPR001940">
    <property type="entry name" value="Peptidase_S1C"/>
</dbReference>
<dbReference type="InterPro" id="IPR051201">
    <property type="entry name" value="Chloro_Bact_Ser_Proteases"/>
</dbReference>
<organism evidence="4 5">
    <name type="scientific">Thalassotalea algicola</name>
    <dbReference type="NCBI Taxonomy" id="2716224"/>
    <lineage>
        <taxon>Bacteria</taxon>
        <taxon>Pseudomonadati</taxon>
        <taxon>Pseudomonadota</taxon>
        <taxon>Gammaproteobacteria</taxon>
        <taxon>Alteromonadales</taxon>
        <taxon>Colwelliaceae</taxon>
        <taxon>Thalassotalea</taxon>
    </lineage>
</organism>
<dbReference type="SUPFAM" id="SSF50494">
    <property type="entry name" value="Trypsin-like serine proteases"/>
    <property type="match status" value="1"/>
</dbReference>
<keyword evidence="2" id="KW-0378">Hydrolase</keyword>
<dbReference type="Pfam" id="PF13365">
    <property type="entry name" value="Trypsin_2"/>
    <property type="match status" value="1"/>
</dbReference>
<name>A0A7Y0Q661_9GAMM</name>
<dbReference type="Gene3D" id="2.30.42.10">
    <property type="match status" value="1"/>
</dbReference>
<dbReference type="PANTHER" id="PTHR43343">
    <property type="entry name" value="PEPTIDASE S12"/>
    <property type="match status" value="1"/>
</dbReference>
<accession>A0A7Y0Q661</accession>
<dbReference type="SUPFAM" id="SSF50156">
    <property type="entry name" value="PDZ domain-like"/>
    <property type="match status" value="1"/>
</dbReference>
<evidence type="ECO:0000256" key="1">
    <source>
        <dbReference type="ARBA" id="ARBA00022670"/>
    </source>
</evidence>
<dbReference type="SMART" id="SM00228">
    <property type="entry name" value="PDZ"/>
    <property type="match status" value="1"/>
</dbReference>
<evidence type="ECO:0000313" key="5">
    <source>
        <dbReference type="Proteomes" id="UP000568664"/>
    </source>
</evidence>
<keyword evidence="5" id="KW-1185">Reference proteome</keyword>
<protein>
    <submittedName>
        <fullName evidence="4">Trypsin-like serine protease</fullName>
    </submittedName>
</protein>
<reference evidence="4 5" key="1">
    <citation type="submission" date="2020-04" db="EMBL/GenBank/DDBJ databases">
        <title>Thalassotalea sp. M1531, isolated from the surface of marine red alga.</title>
        <authorList>
            <person name="Pang L."/>
            <person name="Lu D.-C."/>
        </authorList>
    </citation>
    <scope>NUCLEOTIDE SEQUENCE [LARGE SCALE GENOMIC DNA]</scope>
    <source>
        <strain evidence="4 5">M1531</strain>
    </source>
</reference>
<dbReference type="AlphaFoldDB" id="A0A7Y0Q661"/>